<protein>
    <recommendedName>
        <fullName evidence="4 11">Acetolactate synthase</fullName>
        <ecNumber evidence="4 11">2.2.1.6</ecNumber>
    </recommendedName>
</protein>
<dbReference type="PANTHER" id="PTHR18968">
    <property type="entry name" value="THIAMINE PYROPHOSPHATE ENZYMES"/>
    <property type="match status" value="1"/>
</dbReference>
<comment type="similarity">
    <text evidence="3 11">Belongs to the TPP enzyme family.</text>
</comment>
<evidence type="ECO:0000259" key="13">
    <source>
        <dbReference type="Pfam" id="PF02775"/>
    </source>
</evidence>
<dbReference type="UniPathway" id="UPA00049">
    <property type="reaction ID" value="UER00059"/>
</dbReference>
<dbReference type="InterPro" id="IPR012000">
    <property type="entry name" value="Thiamin_PyroP_enz_cen_dom"/>
</dbReference>
<reference evidence="15 16" key="1">
    <citation type="journal article" date="2007" name="Proc. Natl. Acad. Sci. U.S.A.">
        <title>Genome dynamics in a natural archaeal population.</title>
        <authorList>
            <person name="Allen E.E."/>
            <person name="Tyson G.W."/>
            <person name="Whitaker R.J."/>
            <person name="Detter J.C."/>
            <person name="Richardson P.M."/>
            <person name="Banfield J.F."/>
        </authorList>
    </citation>
    <scope>NUCLEOTIDE SEQUENCE [LARGE SCALE GENOMIC DNA]</scope>
    <source>
        <strain evidence="16">fer1</strain>
    </source>
</reference>
<dbReference type="PATRIC" id="fig|333146.12.peg.345"/>
<dbReference type="NCBIfam" id="TIGR00118">
    <property type="entry name" value="acolac_lg"/>
    <property type="match status" value="1"/>
</dbReference>
<comment type="pathway">
    <text evidence="2 11">Amino-acid biosynthesis; L-valine biosynthesis; L-valine from pyruvate: step 1/4.</text>
</comment>
<feature type="domain" description="Thiamine pyrophosphate enzyme N-terminal TPP-binding" evidence="14">
    <location>
        <begin position="6"/>
        <end position="121"/>
    </location>
</feature>
<keyword evidence="6 11" id="KW-0808">Transferase</keyword>
<dbReference type="Gene3D" id="3.40.50.970">
    <property type="match status" value="2"/>
</dbReference>
<evidence type="ECO:0000259" key="14">
    <source>
        <dbReference type="Pfam" id="PF02776"/>
    </source>
</evidence>
<dbReference type="Proteomes" id="UP000014660">
    <property type="component" value="Chromosome"/>
</dbReference>
<comment type="catalytic activity">
    <reaction evidence="11">
        <text>2 pyruvate + H(+) = (2S)-2-acetolactate + CO2</text>
        <dbReference type="Rhea" id="RHEA:25249"/>
        <dbReference type="ChEBI" id="CHEBI:15361"/>
        <dbReference type="ChEBI" id="CHEBI:15378"/>
        <dbReference type="ChEBI" id="CHEBI:16526"/>
        <dbReference type="ChEBI" id="CHEBI:58476"/>
        <dbReference type="EC" id="2.2.1.6"/>
    </reaction>
</comment>
<dbReference type="KEGG" id="fac:FACI_IFERC01G0331"/>
<organism evidence="15 16">
    <name type="scientific">Ferroplasma acidarmanus Fer1</name>
    <dbReference type="NCBI Taxonomy" id="333146"/>
    <lineage>
        <taxon>Archaea</taxon>
        <taxon>Methanobacteriati</taxon>
        <taxon>Thermoplasmatota</taxon>
        <taxon>Thermoplasmata</taxon>
        <taxon>Thermoplasmatales</taxon>
        <taxon>Ferroplasmaceae</taxon>
        <taxon>Ferroplasma</taxon>
    </lineage>
</organism>
<proteinExistence type="inferred from homology"/>
<dbReference type="SUPFAM" id="SSF52518">
    <property type="entry name" value="Thiamin diphosphate-binding fold (THDP-binding)"/>
    <property type="match status" value="2"/>
</dbReference>
<feature type="domain" description="Thiamine pyrophosphate enzyme central" evidence="12">
    <location>
        <begin position="199"/>
        <end position="334"/>
    </location>
</feature>
<keyword evidence="8 11" id="KW-0460">Magnesium</keyword>
<dbReference type="CDD" id="cd07035">
    <property type="entry name" value="TPP_PYR_POX_like"/>
    <property type="match status" value="1"/>
</dbReference>
<gene>
    <name evidence="15" type="ORF">FACI_IFERC00001G0331</name>
</gene>
<dbReference type="InterPro" id="IPR039368">
    <property type="entry name" value="AHAS_TPP"/>
</dbReference>
<evidence type="ECO:0000256" key="3">
    <source>
        <dbReference type="ARBA" id="ARBA00007812"/>
    </source>
</evidence>
<evidence type="ECO:0000256" key="1">
    <source>
        <dbReference type="ARBA" id="ARBA00004974"/>
    </source>
</evidence>
<dbReference type="InterPro" id="IPR011766">
    <property type="entry name" value="TPP_enzyme_TPP-bd"/>
</dbReference>
<evidence type="ECO:0000259" key="12">
    <source>
        <dbReference type="Pfam" id="PF00205"/>
    </source>
</evidence>
<dbReference type="Pfam" id="PF02775">
    <property type="entry name" value="TPP_enzyme_C"/>
    <property type="match status" value="1"/>
</dbReference>
<dbReference type="GO" id="GO:0005948">
    <property type="term" value="C:acetolactate synthase complex"/>
    <property type="evidence" value="ECO:0007669"/>
    <property type="project" value="TreeGrafter"/>
</dbReference>
<dbReference type="InterPro" id="IPR029035">
    <property type="entry name" value="DHS-like_NAD/FAD-binding_dom"/>
</dbReference>
<evidence type="ECO:0000256" key="5">
    <source>
        <dbReference type="ARBA" id="ARBA00022605"/>
    </source>
</evidence>
<evidence type="ECO:0000256" key="11">
    <source>
        <dbReference type="RuleBase" id="RU003591"/>
    </source>
</evidence>
<dbReference type="GO" id="GO:0000287">
    <property type="term" value="F:magnesium ion binding"/>
    <property type="evidence" value="ECO:0007669"/>
    <property type="project" value="UniProtKB-UniRule"/>
</dbReference>
<evidence type="ECO:0000313" key="15">
    <source>
        <dbReference type="EMBL" id="AGO60311.1"/>
    </source>
</evidence>
<comment type="cofactor">
    <cofactor evidence="11">
        <name>thiamine diphosphate</name>
        <dbReference type="ChEBI" id="CHEBI:58937"/>
    </cofactor>
    <text evidence="11">Binds 1 thiamine pyrophosphate per subunit.</text>
</comment>
<dbReference type="GO" id="GO:0050660">
    <property type="term" value="F:flavin adenine dinucleotide binding"/>
    <property type="evidence" value="ECO:0007669"/>
    <property type="project" value="InterPro"/>
</dbReference>
<dbReference type="InterPro" id="IPR029061">
    <property type="entry name" value="THDP-binding"/>
</dbReference>
<dbReference type="GO" id="GO:0009099">
    <property type="term" value="P:L-valine biosynthetic process"/>
    <property type="evidence" value="ECO:0007669"/>
    <property type="project" value="UniProtKB-UniPathway"/>
</dbReference>
<dbReference type="EC" id="2.2.1.6" evidence="4 11"/>
<dbReference type="UniPathway" id="UPA00047">
    <property type="reaction ID" value="UER00055"/>
</dbReference>
<dbReference type="Gene3D" id="3.40.50.1220">
    <property type="entry name" value="TPP-binding domain"/>
    <property type="match status" value="1"/>
</dbReference>
<dbReference type="NCBIfam" id="NF005039">
    <property type="entry name" value="PRK06456.1"/>
    <property type="match status" value="1"/>
</dbReference>
<sequence length="579" mass="63294">MFLLIGSKLLVDSLKREGTKSIFGIPGLYNMPMYDSLIEDIESGELRHILMRHEQAAAHAADGYARATGNVGVCTATAGPGVTNIVTGLITAYQDSSPVVAITGAVNRNAMGKLSFQESDTLGVSFPVTKYAVEVKTIEEIPVWVRNAFYIASTGRPGPVVVDIPRDIQMENIEKVEEPGKVNVHYKPFGTVINMDTVREMATNLLKAEKPVILVGNGVTWANATEEVLKLSEFLGCPVVSTLPGKSAVPADYPLYVGAMGYYGRAEASMVALESDLLLAVGARFSDRTFTSYEEMNDTKKLFMAINLDPTDFTKGIKPDVSMAGNAKILVNELLKALSKMSRNGTRYAWNRRINELKEYYSQFSHPPDDGHMRPWKILKTLRESLPRDAILTTGVGQHQMWAETHWENLEPRSFFSSTGMGTMGFGLPCAIGAKVGKPEKVVVDYDGDGSFMMTGNNLATAVDENIPVIAVVNDNRTLGLVRQVQDMFQSKRIVGVDYGNSPNILKYAESFGADAFDANNYSDISEFIGKAIRDNVPAVIRVPVDKEELALPTLPPGGKLREVIVSDPRKGNKNPGRL</sequence>
<evidence type="ECO:0000256" key="2">
    <source>
        <dbReference type="ARBA" id="ARBA00005025"/>
    </source>
</evidence>
<dbReference type="PANTHER" id="PTHR18968:SF13">
    <property type="entry name" value="ACETOLACTATE SYNTHASE CATALYTIC SUBUNIT, MITOCHONDRIAL"/>
    <property type="match status" value="1"/>
</dbReference>
<feature type="domain" description="Thiamine pyrophosphate enzyme TPP-binding" evidence="13">
    <location>
        <begin position="395"/>
        <end position="543"/>
    </location>
</feature>
<dbReference type="GO" id="GO:0009097">
    <property type="term" value="P:isoleucine biosynthetic process"/>
    <property type="evidence" value="ECO:0007669"/>
    <property type="project" value="UniProtKB-UniPathway"/>
</dbReference>
<evidence type="ECO:0000256" key="9">
    <source>
        <dbReference type="ARBA" id="ARBA00023052"/>
    </source>
</evidence>
<name>S0AMX3_FERAC</name>
<dbReference type="HOGENOM" id="CLU_013748_1_2_2"/>
<comment type="cofactor">
    <cofactor evidence="11">
        <name>Mg(2+)</name>
        <dbReference type="ChEBI" id="CHEBI:18420"/>
    </cofactor>
    <text evidence="11">Binds 1 Mg(2+) ion per subunit.</text>
</comment>
<dbReference type="EMBL" id="CP004145">
    <property type="protein sequence ID" value="AGO60311.1"/>
    <property type="molecule type" value="Genomic_DNA"/>
</dbReference>
<dbReference type="Pfam" id="PF00205">
    <property type="entry name" value="TPP_enzyme_M"/>
    <property type="match status" value="1"/>
</dbReference>
<evidence type="ECO:0000256" key="4">
    <source>
        <dbReference type="ARBA" id="ARBA00013145"/>
    </source>
</evidence>
<keyword evidence="7 11" id="KW-0479">Metal-binding</keyword>
<accession>S0AMX3</accession>
<evidence type="ECO:0000256" key="6">
    <source>
        <dbReference type="ARBA" id="ARBA00022679"/>
    </source>
</evidence>
<evidence type="ECO:0000256" key="10">
    <source>
        <dbReference type="ARBA" id="ARBA00023304"/>
    </source>
</evidence>
<dbReference type="CDD" id="cd02015">
    <property type="entry name" value="TPP_AHAS"/>
    <property type="match status" value="1"/>
</dbReference>
<keyword evidence="10 11" id="KW-0100">Branched-chain amino acid biosynthesis</keyword>
<dbReference type="SUPFAM" id="SSF52467">
    <property type="entry name" value="DHS-like NAD/FAD-binding domain"/>
    <property type="match status" value="1"/>
</dbReference>
<dbReference type="GO" id="GO:0030976">
    <property type="term" value="F:thiamine pyrophosphate binding"/>
    <property type="evidence" value="ECO:0007669"/>
    <property type="project" value="UniProtKB-UniRule"/>
</dbReference>
<evidence type="ECO:0000256" key="7">
    <source>
        <dbReference type="ARBA" id="ARBA00022723"/>
    </source>
</evidence>
<dbReference type="InterPro" id="IPR012001">
    <property type="entry name" value="Thiamin_PyroP_enz_TPP-bd_dom"/>
</dbReference>
<keyword evidence="9 11" id="KW-0786">Thiamine pyrophosphate</keyword>
<dbReference type="GO" id="GO:0003984">
    <property type="term" value="F:acetolactate synthase activity"/>
    <property type="evidence" value="ECO:0007669"/>
    <property type="project" value="UniProtKB-EC"/>
</dbReference>
<evidence type="ECO:0000256" key="8">
    <source>
        <dbReference type="ARBA" id="ARBA00022842"/>
    </source>
</evidence>
<comment type="pathway">
    <text evidence="1 11">Amino-acid biosynthesis; L-isoleucine biosynthesis; L-isoleucine from 2-oxobutanoate: step 1/4.</text>
</comment>
<dbReference type="InterPro" id="IPR012846">
    <property type="entry name" value="Acetolactate_synth_lsu"/>
</dbReference>
<dbReference type="FunFam" id="3.40.50.970:FF:000007">
    <property type="entry name" value="Acetolactate synthase"/>
    <property type="match status" value="1"/>
</dbReference>
<keyword evidence="16" id="KW-1185">Reference proteome</keyword>
<keyword evidence="5 11" id="KW-0028">Amino-acid biosynthesis</keyword>
<dbReference type="GO" id="GO:0044272">
    <property type="term" value="P:sulfur compound biosynthetic process"/>
    <property type="evidence" value="ECO:0007669"/>
    <property type="project" value="UniProtKB-ARBA"/>
</dbReference>
<dbReference type="AlphaFoldDB" id="S0AMX3"/>
<dbReference type="InterPro" id="IPR045229">
    <property type="entry name" value="TPP_enz"/>
</dbReference>
<evidence type="ECO:0000313" key="16">
    <source>
        <dbReference type="Proteomes" id="UP000014660"/>
    </source>
</evidence>
<dbReference type="Pfam" id="PF02776">
    <property type="entry name" value="TPP_enzyme_N"/>
    <property type="match status" value="1"/>
</dbReference>